<keyword evidence="2" id="KW-1185">Reference proteome</keyword>
<dbReference type="AlphaFoldDB" id="A0AAV6WIP4"/>
<accession>A0AAV6WIP4</accession>
<evidence type="ECO:0000313" key="2">
    <source>
        <dbReference type="Proteomes" id="UP000826271"/>
    </source>
</evidence>
<sequence length="83" mass="9031">MSQLRLENERSAVEGECGFLAANLYAKSVFGADGKLNGYNIKIRSKTDGIALSNWVTRSLSDRRKETDAHLLGFIIGGIVSSL</sequence>
<gene>
    <name evidence="1" type="ORF">BUALT_Bualt14G0110100</name>
</gene>
<reference evidence="1" key="1">
    <citation type="submission" date="2019-10" db="EMBL/GenBank/DDBJ databases">
        <authorList>
            <person name="Zhang R."/>
            <person name="Pan Y."/>
            <person name="Wang J."/>
            <person name="Ma R."/>
            <person name="Yu S."/>
        </authorList>
    </citation>
    <scope>NUCLEOTIDE SEQUENCE</scope>
    <source>
        <strain evidence="1">LA-IB0</strain>
        <tissue evidence="1">Leaf</tissue>
    </source>
</reference>
<evidence type="ECO:0000313" key="1">
    <source>
        <dbReference type="EMBL" id="KAG8370371.1"/>
    </source>
</evidence>
<dbReference type="Proteomes" id="UP000826271">
    <property type="component" value="Unassembled WGS sequence"/>
</dbReference>
<dbReference type="EMBL" id="WHWC01000014">
    <property type="protein sequence ID" value="KAG8370371.1"/>
    <property type="molecule type" value="Genomic_DNA"/>
</dbReference>
<protein>
    <submittedName>
        <fullName evidence="1">Uncharacterized protein</fullName>
    </submittedName>
</protein>
<proteinExistence type="predicted"/>
<comment type="caution">
    <text evidence="1">The sequence shown here is derived from an EMBL/GenBank/DDBJ whole genome shotgun (WGS) entry which is preliminary data.</text>
</comment>
<name>A0AAV6WIP4_9LAMI</name>
<organism evidence="1 2">
    <name type="scientific">Buddleja alternifolia</name>
    <dbReference type="NCBI Taxonomy" id="168488"/>
    <lineage>
        <taxon>Eukaryota</taxon>
        <taxon>Viridiplantae</taxon>
        <taxon>Streptophyta</taxon>
        <taxon>Embryophyta</taxon>
        <taxon>Tracheophyta</taxon>
        <taxon>Spermatophyta</taxon>
        <taxon>Magnoliopsida</taxon>
        <taxon>eudicotyledons</taxon>
        <taxon>Gunneridae</taxon>
        <taxon>Pentapetalae</taxon>
        <taxon>asterids</taxon>
        <taxon>lamiids</taxon>
        <taxon>Lamiales</taxon>
        <taxon>Scrophulariaceae</taxon>
        <taxon>Buddlejeae</taxon>
        <taxon>Buddleja</taxon>
    </lineage>
</organism>